<dbReference type="InterPro" id="IPR043129">
    <property type="entry name" value="ATPase_NBD"/>
</dbReference>
<dbReference type="PROSITE" id="PS01125">
    <property type="entry name" value="ROK"/>
    <property type="match status" value="1"/>
</dbReference>
<evidence type="ECO:0000256" key="3">
    <source>
        <dbReference type="ARBA" id="ARBA00022629"/>
    </source>
</evidence>
<keyword evidence="3" id="KW-0119">Carbohydrate metabolism</keyword>
<dbReference type="KEGG" id="wdi:H9L19_03475"/>
<dbReference type="SUPFAM" id="SSF53067">
    <property type="entry name" value="Actin-like ATPase domain"/>
    <property type="match status" value="1"/>
</dbReference>
<sequence>MVSKVDQDSMREANRKLMVQALFNAQQTSRVEIANTINLHKSTITAIYRDIEDAGLIEDLGEGPSSNVGGRRPRLIRFNHNYGYVVTFDLGHSHLRYMAAKLTGEIITRGEITITNMSLPEIERAALAYIAQLGQLNTDHGLLGVGIAIHGVVENNHIRYTPYLKEIVQYDLANEWQSKLNVPVFLENEANLAAIYLRDYQDYAGDMVLNNFITINIHDGIGAGIIQNGELFIGVHGEAGEIGRTVMLKNNWMHEGFVNPVHLEDLFSEDALLARTIKLANLPSLSREEFCQLIDNQDPIAVAVLDEWLQTMASVFYNIVQQTAPEAVFVHSRILGKRPVFFNVLRSFYDSITPKTEIPLIFASQAVDRATLAGGVAMVTRKLLDLEGFRLVFQTDIKNESNS</sequence>
<comment type="function">
    <text evidence="1">Transcriptional repressor of xylose-utilizing enzymes.</text>
</comment>
<organism evidence="4 5">
    <name type="scientific">Weissella diestrammenae</name>
    <dbReference type="NCBI Taxonomy" id="1162633"/>
    <lineage>
        <taxon>Bacteria</taxon>
        <taxon>Bacillati</taxon>
        <taxon>Bacillota</taxon>
        <taxon>Bacilli</taxon>
        <taxon>Lactobacillales</taxon>
        <taxon>Lactobacillaceae</taxon>
        <taxon>Weissella</taxon>
    </lineage>
</organism>
<dbReference type="Pfam" id="PF00480">
    <property type="entry name" value="ROK"/>
    <property type="match status" value="1"/>
</dbReference>
<evidence type="ECO:0000313" key="5">
    <source>
        <dbReference type="Proteomes" id="UP000515800"/>
    </source>
</evidence>
<keyword evidence="3" id="KW-0859">Xylose metabolism</keyword>
<reference evidence="4 5" key="1">
    <citation type="submission" date="2020-08" db="EMBL/GenBank/DDBJ databases">
        <title>Genome sequence of Weissella diestrammenae KACC 16890T.</title>
        <authorList>
            <person name="Hyun D.-W."/>
            <person name="Bae J.-W."/>
        </authorList>
    </citation>
    <scope>NUCLEOTIDE SEQUENCE [LARGE SCALE GENOMIC DNA]</scope>
    <source>
        <strain evidence="4 5">KACC 16890</strain>
    </source>
</reference>
<evidence type="ECO:0000256" key="2">
    <source>
        <dbReference type="ARBA" id="ARBA00006479"/>
    </source>
</evidence>
<dbReference type="Gene3D" id="1.10.10.10">
    <property type="entry name" value="Winged helix-like DNA-binding domain superfamily/Winged helix DNA-binding domain"/>
    <property type="match status" value="1"/>
</dbReference>
<evidence type="ECO:0000256" key="1">
    <source>
        <dbReference type="ARBA" id="ARBA00002486"/>
    </source>
</evidence>
<dbReference type="Gene3D" id="3.30.420.40">
    <property type="match status" value="2"/>
</dbReference>
<dbReference type="InterPro" id="IPR036390">
    <property type="entry name" value="WH_DNA-bd_sf"/>
</dbReference>
<proteinExistence type="inferred from homology"/>
<dbReference type="Proteomes" id="UP000515800">
    <property type="component" value="Chromosome"/>
</dbReference>
<dbReference type="InterPro" id="IPR049874">
    <property type="entry name" value="ROK_cs"/>
</dbReference>
<dbReference type="AlphaFoldDB" id="A0A7G9T753"/>
<name>A0A7G9T753_9LACO</name>
<dbReference type="SUPFAM" id="SSF46785">
    <property type="entry name" value="Winged helix' DNA-binding domain"/>
    <property type="match status" value="1"/>
</dbReference>
<comment type="similarity">
    <text evidence="2">Belongs to the ROK (NagC/XylR) family.</text>
</comment>
<dbReference type="PANTHER" id="PTHR18964">
    <property type="entry name" value="ROK (REPRESSOR, ORF, KINASE) FAMILY"/>
    <property type="match status" value="1"/>
</dbReference>
<dbReference type="InterPro" id="IPR036388">
    <property type="entry name" value="WH-like_DNA-bd_sf"/>
</dbReference>
<keyword evidence="5" id="KW-1185">Reference proteome</keyword>
<dbReference type="RefSeq" id="WP_187529756.1">
    <property type="nucleotide sequence ID" value="NZ_CP060724.1"/>
</dbReference>
<accession>A0A7G9T753</accession>
<dbReference type="PANTHER" id="PTHR18964:SF149">
    <property type="entry name" value="BIFUNCTIONAL UDP-N-ACETYLGLUCOSAMINE 2-EPIMERASE_N-ACETYLMANNOSAMINE KINASE"/>
    <property type="match status" value="1"/>
</dbReference>
<evidence type="ECO:0000313" key="4">
    <source>
        <dbReference type="EMBL" id="QNN75928.1"/>
    </source>
</evidence>
<protein>
    <submittedName>
        <fullName evidence="4">ROK family protein</fullName>
    </submittedName>
</protein>
<gene>
    <name evidence="4" type="ORF">H9L19_03475</name>
</gene>
<dbReference type="GO" id="GO:0042732">
    <property type="term" value="P:D-xylose metabolic process"/>
    <property type="evidence" value="ECO:0007669"/>
    <property type="project" value="UniProtKB-KW"/>
</dbReference>
<dbReference type="InterPro" id="IPR000600">
    <property type="entry name" value="ROK"/>
</dbReference>
<dbReference type="EMBL" id="CP060724">
    <property type="protein sequence ID" value="QNN75928.1"/>
    <property type="molecule type" value="Genomic_DNA"/>
</dbReference>